<sequence length="259" mass="28716">MLKIALRVLPLILGICGTLAQGYIPSALVRCSVDDKNCFKTQAEQYVKYYKNGIPEHGIPGVEPLELGALNFRLGNSNSPLQMELEATNVAVANFGNGLIVDSLQINASATDLTTPFNVIWKISFPELDINADYTLKGKFLILPMNSKGKLKAKLTKVVVTATCFNQPEKRKDGNTYLKIVKIGATESIGSIKINFTNLFKDAELNEATVKVFNDEFSTFEGEIKPKLMNAITRKMKSVLQKLFDVMPYEGLFLNKKVK</sequence>
<evidence type="ECO:0000256" key="1">
    <source>
        <dbReference type="ARBA" id="ARBA00022729"/>
    </source>
</evidence>
<dbReference type="InterPro" id="IPR038606">
    <property type="entry name" value="To_sf"/>
</dbReference>
<organism evidence="5 6">
    <name type="scientific">Drosophila albomicans</name>
    <name type="common">Fruit fly</name>
    <dbReference type="NCBI Taxonomy" id="7291"/>
    <lineage>
        <taxon>Eukaryota</taxon>
        <taxon>Metazoa</taxon>
        <taxon>Ecdysozoa</taxon>
        <taxon>Arthropoda</taxon>
        <taxon>Hexapoda</taxon>
        <taxon>Insecta</taxon>
        <taxon>Pterygota</taxon>
        <taxon>Neoptera</taxon>
        <taxon>Endopterygota</taxon>
        <taxon>Diptera</taxon>
        <taxon>Brachycera</taxon>
        <taxon>Muscomorpha</taxon>
        <taxon>Ephydroidea</taxon>
        <taxon>Drosophilidae</taxon>
        <taxon>Drosophila</taxon>
    </lineage>
</organism>
<name>A0A6P8WQF3_DROAB</name>
<dbReference type="FunFam" id="3.15.10.30:FF:000001">
    <property type="entry name" value="Takeout-like protein 1"/>
    <property type="match status" value="1"/>
</dbReference>
<dbReference type="PANTHER" id="PTHR11008">
    <property type="entry name" value="PROTEIN TAKEOUT-LIKE PROTEIN"/>
    <property type="match status" value="1"/>
</dbReference>
<dbReference type="Gene3D" id="3.15.10.30">
    <property type="entry name" value="Haemolymph juvenile hormone binding protein"/>
    <property type="match status" value="1"/>
</dbReference>
<evidence type="ECO:0000256" key="2">
    <source>
        <dbReference type="ARBA" id="ARBA00023108"/>
    </source>
</evidence>
<dbReference type="GO" id="GO:0005615">
    <property type="term" value="C:extracellular space"/>
    <property type="evidence" value="ECO:0007669"/>
    <property type="project" value="TreeGrafter"/>
</dbReference>
<dbReference type="SMART" id="SM00700">
    <property type="entry name" value="JHBP"/>
    <property type="match status" value="1"/>
</dbReference>
<dbReference type="PANTHER" id="PTHR11008:SF32">
    <property type="entry name" value="CIRCADIAN CLOCK-CONTROLLED PROTEIN DAYWAKE-RELATED"/>
    <property type="match status" value="1"/>
</dbReference>
<evidence type="ECO:0000313" key="6">
    <source>
        <dbReference type="RefSeq" id="XP_034105971.1"/>
    </source>
</evidence>
<evidence type="ECO:0000256" key="3">
    <source>
        <dbReference type="ARBA" id="ARBA00060902"/>
    </source>
</evidence>
<keyword evidence="2" id="KW-0090">Biological rhythms</keyword>
<dbReference type="RefSeq" id="XP_034105971.1">
    <property type="nucleotide sequence ID" value="XM_034250080.2"/>
</dbReference>
<keyword evidence="5" id="KW-1185">Reference proteome</keyword>
<dbReference type="OrthoDB" id="8118208at2759"/>
<dbReference type="AlphaFoldDB" id="A0A6P8WQF3"/>
<gene>
    <name evidence="6" type="primary">LOC117569063</name>
</gene>
<comment type="similarity">
    <text evidence="3">Belongs to the TO family.</text>
</comment>
<dbReference type="Proteomes" id="UP000515160">
    <property type="component" value="Chromosome X"/>
</dbReference>
<proteinExistence type="inferred from homology"/>
<evidence type="ECO:0000313" key="5">
    <source>
        <dbReference type="Proteomes" id="UP000515160"/>
    </source>
</evidence>
<dbReference type="InterPro" id="IPR010562">
    <property type="entry name" value="Haemolymph_juvenile_hormone-bd"/>
</dbReference>
<dbReference type="GO" id="GO:0007623">
    <property type="term" value="P:circadian rhythm"/>
    <property type="evidence" value="ECO:0007669"/>
    <property type="project" value="UniProtKB-ARBA"/>
</dbReference>
<dbReference type="GeneID" id="117569063"/>
<protein>
    <submittedName>
        <fullName evidence="6">Circadian clock-controlled protein daywake-like</fullName>
    </submittedName>
</protein>
<feature type="signal peptide" evidence="4">
    <location>
        <begin position="1"/>
        <end position="20"/>
    </location>
</feature>
<feature type="chain" id="PRO_5027851643" evidence="4">
    <location>
        <begin position="21"/>
        <end position="259"/>
    </location>
</feature>
<keyword evidence="1 4" id="KW-0732">Signal</keyword>
<evidence type="ECO:0000256" key="4">
    <source>
        <dbReference type="SAM" id="SignalP"/>
    </source>
</evidence>
<reference evidence="6" key="1">
    <citation type="submission" date="2025-08" db="UniProtKB">
        <authorList>
            <consortium name="RefSeq"/>
        </authorList>
    </citation>
    <scope>IDENTIFICATION</scope>
    <source>
        <strain evidence="6">15112-1751.03</strain>
        <tissue evidence="6">Whole Adult</tissue>
    </source>
</reference>
<dbReference type="Pfam" id="PF06585">
    <property type="entry name" value="JHBP"/>
    <property type="match status" value="1"/>
</dbReference>
<accession>A0A6P8WQF3</accession>